<evidence type="ECO:0000313" key="1">
    <source>
        <dbReference type="EMBL" id="CDW45222.1"/>
    </source>
</evidence>
<name>A0A0K2V500_LEPSM</name>
<sequence length="102" mass="11753">FHSKYLDLFFALEERNSGSLAQSLEERSLSRRGFHHDSCTLRNPVQLNHVLTQVFDLCTTQGASGVGFVFVDEGFDHSTLLFSDRFEYIGHKYGKHSYKQHL</sequence>
<dbReference type="EMBL" id="HACA01027861">
    <property type="protein sequence ID" value="CDW45222.1"/>
    <property type="molecule type" value="Transcribed_RNA"/>
</dbReference>
<feature type="non-terminal residue" evidence="1">
    <location>
        <position position="102"/>
    </location>
</feature>
<accession>A0A0K2V500</accession>
<proteinExistence type="predicted"/>
<dbReference type="AlphaFoldDB" id="A0A0K2V500"/>
<organism evidence="1">
    <name type="scientific">Lepeophtheirus salmonis</name>
    <name type="common">Salmon louse</name>
    <name type="synonym">Caligus salmonis</name>
    <dbReference type="NCBI Taxonomy" id="72036"/>
    <lineage>
        <taxon>Eukaryota</taxon>
        <taxon>Metazoa</taxon>
        <taxon>Ecdysozoa</taxon>
        <taxon>Arthropoda</taxon>
        <taxon>Crustacea</taxon>
        <taxon>Multicrustacea</taxon>
        <taxon>Hexanauplia</taxon>
        <taxon>Copepoda</taxon>
        <taxon>Siphonostomatoida</taxon>
        <taxon>Caligidae</taxon>
        <taxon>Lepeophtheirus</taxon>
    </lineage>
</organism>
<reference evidence="1" key="1">
    <citation type="submission" date="2014-05" db="EMBL/GenBank/DDBJ databases">
        <authorList>
            <person name="Chronopoulou M."/>
        </authorList>
    </citation>
    <scope>NUCLEOTIDE SEQUENCE</scope>
    <source>
        <tissue evidence="1">Whole organism</tissue>
    </source>
</reference>
<feature type="non-terminal residue" evidence="1">
    <location>
        <position position="1"/>
    </location>
</feature>
<protein>
    <submittedName>
        <fullName evidence="1">Uncharacterized protein</fullName>
    </submittedName>
</protein>